<feature type="transmembrane region" description="Helical" evidence="5">
    <location>
        <begin position="235"/>
        <end position="256"/>
    </location>
</feature>
<sequence length="388" mass="38497">MTRPSGALVALCFAMLGFHVGVRAVQFSDLVPALGLTPGELGLASSAGVLAGIATLVVGGLVIDRLGRRPVLVAGFAGAGAAFAATSAVDSFAHFLGASVALGLSISVVDLGANAVASDYERTAGAHAMTGFHSWFSLGAAAGAASCAVGLAAGIGFRPAFLALGLMLAATALAVAFGRLPQAARTSPDSGEAERASILAPLVLLATAVVFLCFFGDGILETFLSTYLRVDGHDAVLAGGVLAAFHAASWGGRMAFQRALARVKERTILVIAGAVASAATAAGLSAPAGWAAVACFAVVGFALSPIVPLGMSVAGRAAPPGLSGRAVGFVTSVGYTAFVLSPFTAGAVADRWGLHAAVALAAVTMAAVAALGSGVRVERRSRERVRRG</sequence>
<evidence type="ECO:0000256" key="5">
    <source>
        <dbReference type="SAM" id="Phobius"/>
    </source>
</evidence>
<evidence type="ECO:0000256" key="2">
    <source>
        <dbReference type="ARBA" id="ARBA00022692"/>
    </source>
</evidence>
<feature type="transmembrane region" description="Helical" evidence="5">
    <location>
        <begin position="354"/>
        <end position="377"/>
    </location>
</feature>
<evidence type="ECO:0000256" key="1">
    <source>
        <dbReference type="ARBA" id="ARBA00004651"/>
    </source>
</evidence>
<dbReference type="InterPro" id="IPR051788">
    <property type="entry name" value="MFS_Transporter"/>
</dbReference>
<name>A0ABU5TBH4_9MICC</name>
<dbReference type="SUPFAM" id="SSF103473">
    <property type="entry name" value="MFS general substrate transporter"/>
    <property type="match status" value="1"/>
</dbReference>
<feature type="domain" description="Major facilitator superfamily (MFS) profile" evidence="6">
    <location>
        <begin position="5"/>
        <end position="381"/>
    </location>
</feature>
<feature type="transmembrane region" description="Helical" evidence="5">
    <location>
        <begin position="268"/>
        <end position="284"/>
    </location>
</feature>
<evidence type="ECO:0000256" key="4">
    <source>
        <dbReference type="ARBA" id="ARBA00023136"/>
    </source>
</evidence>
<comment type="caution">
    <text evidence="7">The sequence shown here is derived from an EMBL/GenBank/DDBJ whole genome shotgun (WGS) entry which is preliminary data.</text>
</comment>
<feature type="transmembrane region" description="Helical" evidence="5">
    <location>
        <begin position="134"/>
        <end position="155"/>
    </location>
</feature>
<dbReference type="RefSeq" id="WP_323280964.1">
    <property type="nucleotide sequence ID" value="NZ_JAYGGQ010000021.1"/>
</dbReference>
<keyword evidence="4 5" id="KW-0472">Membrane</keyword>
<organism evidence="7 8">
    <name type="scientific">Sinomonas terricola</name>
    <dbReference type="NCBI Taxonomy" id="3110330"/>
    <lineage>
        <taxon>Bacteria</taxon>
        <taxon>Bacillati</taxon>
        <taxon>Actinomycetota</taxon>
        <taxon>Actinomycetes</taxon>
        <taxon>Micrococcales</taxon>
        <taxon>Micrococcaceae</taxon>
        <taxon>Sinomonas</taxon>
    </lineage>
</organism>
<evidence type="ECO:0000313" key="8">
    <source>
        <dbReference type="Proteomes" id="UP001304769"/>
    </source>
</evidence>
<feature type="transmembrane region" description="Helical" evidence="5">
    <location>
        <begin position="161"/>
        <end position="178"/>
    </location>
</feature>
<dbReference type="Proteomes" id="UP001304769">
    <property type="component" value="Unassembled WGS sequence"/>
</dbReference>
<accession>A0ABU5TBH4</accession>
<evidence type="ECO:0000256" key="3">
    <source>
        <dbReference type="ARBA" id="ARBA00022989"/>
    </source>
</evidence>
<keyword evidence="8" id="KW-1185">Reference proteome</keyword>
<feature type="transmembrane region" description="Helical" evidence="5">
    <location>
        <begin position="43"/>
        <end position="63"/>
    </location>
</feature>
<dbReference type="InterPro" id="IPR036259">
    <property type="entry name" value="MFS_trans_sf"/>
</dbReference>
<feature type="transmembrane region" description="Helical" evidence="5">
    <location>
        <begin position="95"/>
        <end position="113"/>
    </location>
</feature>
<protein>
    <submittedName>
        <fullName evidence="7">MFS transporter</fullName>
    </submittedName>
</protein>
<keyword evidence="2 5" id="KW-0812">Transmembrane</keyword>
<dbReference type="PROSITE" id="PS50850">
    <property type="entry name" value="MFS"/>
    <property type="match status" value="1"/>
</dbReference>
<proteinExistence type="predicted"/>
<evidence type="ECO:0000259" key="6">
    <source>
        <dbReference type="PROSITE" id="PS50850"/>
    </source>
</evidence>
<feature type="transmembrane region" description="Helical" evidence="5">
    <location>
        <begin position="198"/>
        <end position="220"/>
    </location>
</feature>
<reference evidence="7 8" key="1">
    <citation type="submission" date="2023-12" db="EMBL/GenBank/DDBJ databases">
        <title>Sinomonas terricola sp. nov, isolated from litchi orchard soil in Guangdong, PR China.</title>
        <authorList>
            <person name="Jiaxin W."/>
            <person name="Yang Z."/>
            <person name="Honghui Z."/>
        </authorList>
    </citation>
    <scope>NUCLEOTIDE SEQUENCE [LARGE SCALE GENOMIC DNA]</scope>
    <source>
        <strain evidence="7 8">JGH33</strain>
    </source>
</reference>
<keyword evidence="3 5" id="KW-1133">Transmembrane helix</keyword>
<feature type="transmembrane region" description="Helical" evidence="5">
    <location>
        <begin position="290"/>
        <end position="314"/>
    </location>
</feature>
<gene>
    <name evidence="7" type="ORF">SPF06_20195</name>
</gene>
<dbReference type="InterPro" id="IPR011701">
    <property type="entry name" value="MFS"/>
</dbReference>
<dbReference type="Gene3D" id="1.20.1250.20">
    <property type="entry name" value="MFS general substrate transporter like domains"/>
    <property type="match status" value="2"/>
</dbReference>
<dbReference type="PANTHER" id="PTHR23514">
    <property type="entry name" value="BYPASS OF STOP CODON PROTEIN 6"/>
    <property type="match status" value="1"/>
</dbReference>
<dbReference type="PROSITE" id="PS00216">
    <property type="entry name" value="SUGAR_TRANSPORT_1"/>
    <property type="match status" value="1"/>
</dbReference>
<dbReference type="EMBL" id="JAYGGQ010000021">
    <property type="protein sequence ID" value="MEA5457052.1"/>
    <property type="molecule type" value="Genomic_DNA"/>
</dbReference>
<evidence type="ECO:0000313" key="7">
    <source>
        <dbReference type="EMBL" id="MEA5457052.1"/>
    </source>
</evidence>
<dbReference type="InterPro" id="IPR005829">
    <property type="entry name" value="Sugar_transporter_CS"/>
</dbReference>
<feature type="transmembrane region" description="Helical" evidence="5">
    <location>
        <begin position="326"/>
        <end position="348"/>
    </location>
</feature>
<feature type="transmembrane region" description="Helical" evidence="5">
    <location>
        <begin position="70"/>
        <end position="89"/>
    </location>
</feature>
<dbReference type="Pfam" id="PF07690">
    <property type="entry name" value="MFS_1"/>
    <property type="match status" value="1"/>
</dbReference>
<dbReference type="InterPro" id="IPR020846">
    <property type="entry name" value="MFS_dom"/>
</dbReference>
<comment type="subcellular location">
    <subcellularLocation>
        <location evidence="1">Cell membrane</location>
        <topology evidence="1">Multi-pass membrane protein</topology>
    </subcellularLocation>
</comment>
<dbReference type="PANTHER" id="PTHR23514:SF13">
    <property type="entry name" value="INNER MEMBRANE PROTEIN YBJJ"/>
    <property type="match status" value="1"/>
</dbReference>